<evidence type="ECO:0008006" key="2">
    <source>
        <dbReference type="Google" id="ProtNLM"/>
    </source>
</evidence>
<accession>A0A644SMF2</accession>
<reference evidence="1" key="1">
    <citation type="submission" date="2019-08" db="EMBL/GenBank/DDBJ databases">
        <authorList>
            <person name="Kucharzyk K."/>
            <person name="Murdoch R.W."/>
            <person name="Higgins S."/>
            <person name="Loffler F."/>
        </authorList>
    </citation>
    <scope>NUCLEOTIDE SEQUENCE</scope>
</reference>
<gene>
    <name evidence="1" type="ORF">SDC9_01305</name>
</gene>
<dbReference type="EMBL" id="VSSQ01000002">
    <property type="protein sequence ID" value="MPL55823.1"/>
    <property type="molecule type" value="Genomic_DNA"/>
</dbReference>
<sequence>MKEQESDIRIWEAFAEKIGGEYIPRKYWNSDRTLFHYKNFNIYIDYFTYYTSGEASLSKTFTRVVIPYKSYDDFQFNIYEDELIFKIAKIFGFQDVKIGNEEFDKKYIIKTNNEQKLKNIFNSTTLLKKFENFENASLLVSKKYGVWEEELPENEYELSFVLNYHVKDLATLIQSKDFITEFFDRFKDIVRIEAPTYLRKL</sequence>
<organism evidence="1">
    <name type="scientific">bioreactor metagenome</name>
    <dbReference type="NCBI Taxonomy" id="1076179"/>
    <lineage>
        <taxon>unclassified sequences</taxon>
        <taxon>metagenomes</taxon>
        <taxon>ecological metagenomes</taxon>
    </lineage>
</organism>
<protein>
    <recommendedName>
        <fullName evidence="2">DUF3137 domain-containing protein</fullName>
    </recommendedName>
</protein>
<comment type="caution">
    <text evidence="1">The sequence shown here is derived from an EMBL/GenBank/DDBJ whole genome shotgun (WGS) entry which is preliminary data.</text>
</comment>
<name>A0A644SMF2_9ZZZZ</name>
<evidence type="ECO:0000313" key="1">
    <source>
        <dbReference type="EMBL" id="MPL55823.1"/>
    </source>
</evidence>
<dbReference type="AlphaFoldDB" id="A0A644SMF2"/>
<proteinExistence type="predicted"/>